<sequence length="373" mass="40481">MPGTRGVGLATLFLCGDVMLGRGVDQILPRPGDPALRESYIRDARGYVELAVEENGPIPSPVDFSWPWGDALPVLDEAAPDVRLVNLETSVTRDGTFAPGKGVHYRMSPENLPCLAAARPDVCALANNHVLDFGRRGLEETLGSLAGSGLRTAGAGRDAAEARRPAVVPLAAGGRALVFSFGMPSSGIPRSWAAGEDRSGVDLVAEPSVDAADAITSRIRQIKRPGDIAVASIHWGPNWGYEVTAGERRFAHALVDGGVDLVHGHSSHHPRPMELYRGKLVLYGCGDFIDDYEGISGYERYRDDLRLLFLVALERETGRPADVRIVPLQARQMRLRHASGKDAEWLRAVLDRISEGFGLRVDREQEGALTLRW</sequence>
<dbReference type="AlphaFoldDB" id="A0A177HXS2"/>
<dbReference type="OrthoDB" id="9810718at2"/>
<dbReference type="RefSeq" id="WP_067272446.1">
    <property type="nucleotide sequence ID" value="NZ_LOHS01000037.1"/>
</dbReference>
<protein>
    <submittedName>
        <fullName evidence="3">Capsule biosynthesis protein CapA</fullName>
    </submittedName>
</protein>
<comment type="similarity">
    <text evidence="1">Belongs to the CapA family.</text>
</comment>
<keyword evidence="4" id="KW-1185">Reference proteome</keyword>
<comment type="caution">
    <text evidence="3">The sequence shown here is derived from an EMBL/GenBank/DDBJ whole genome shotgun (WGS) entry which is preliminary data.</text>
</comment>
<reference evidence="3 4" key="1">
    <citation type="submission" date="2015-12" db="EMBL/GenBank/DDBJ databases">
        <title>Genome sequence of Streptomyces sp. G25.</title>
        <authorList>
            <person name="Poehlein A."/>
            <person name="Roettig A."/>
            <person name="Hiessl S."/>
            <person name="Hauschild P."/>
            <person name="Schauer J."/>
            <person name="Madkour M.H."/>
            <person name="Al-Ansari A.M."/>
            <person name="Almakishah N.H."/>
            <person name="Steinbuechel A."/>
            <person name="Daniel R."/>
        </authorList>
    </citation>
    <scope>NUCLEOTIDE SEQUENCE [LARGE SCALE GENOMIC DNA]</scope>
    <source>
        <strain evidence="4">G25(2015)</strain>
    </source>
</reference>
<dbReference type="PATRIC" id="fig|1716141.3.peg.1030"/>
<evidence type="ECO:0000259" key="2">
    <source>
        <dbReference type="SMART" id="SM00854"/>
    </source>
</evidence>
<accession>A0A177HXS2</accession>
<dbReference type="InterPro" id="IPR052169">
    <property type="entry name" value="CW_Biosynth-Accessory"/>
</dbReference>
<name>A0A177HXS2_9ACTN</name>
<evidence type="ECO:0000313" key="4">
    <source>
        <dbReference type="Proteomes" id="UP000077381"/>
    </source>
</evidence>
<dbReference type="InterPro" id="IPR029052">
    <property type="entry name" value="Metallo-depent_PP-like"/>
</dbReference>
<gene>
    <name evidence="3" type="primary">capA_1</name>
    <name evidence="3" type="ORF">STSP_09770</name>
</gene>
<evidence type="ECO:0000256" key="1">
    <source>
        <dbReference type="ARBA" id="ARBA00005662"/>
    </source>
</evidence>
<organism evidence="3 4">
    <name type="scientific">Streptomyces jeddahensis</name>
    <dbReference type="NCBI Taxonomy" id="1716141"/>
    <lineage>
        <taxon>Bacteria</taxon>
        <taxon>Bacillati</taxon>
        <taxon>Actinomycetota</taxon>
        <taxon>Actinomycetes</taxon>
        <taxon>Kitasatosporales</taxon>
        <taxon>Streptomycetaceae</taxon>
        <taxon>Streptomyces</taxon>
    </lineage>
</organism>
<feature type="domain" description="Capsule synthesis protein CapA" evidence="2">
    <location>
        <begin position="11"/>
        <end position="292"/>
    </location>
</feature>
<dbReference type="STRING" id="1716141.STSP_09770"/>
<dbReference type="Pfam" id="PF09587">
    <property type="entry name" value="PGA_cap"/>
    <property type="match status" value="1"/>
</dbReference>
<dbReference type="Gene3D" id="3.60.21.10">
    <property type="match status" value="1"/>
</dbReference>
<dbReference type="EMBL" id="LOHS01000037">
    <property type="protein sequence ID" value="OAH15655.1"/>
    <property type="molecule type" value="Genomic_DNA"/>
</dbReference>
<dbReference type="SUPFAM" id="SSF56300">
    <property type="entry name" value="Metallo-dependent phosphatases"/>
    <property type="match status" value="1"/>
</dbReference>
<evidence type="ECO:0000313" key="3">
    <source>
        <dbReference type="EMBL" id="OAH15655.1"/>
    </source>
</evidence>
<dbReference type="Proteomes" id="UP000077381">
    <property type="component" value="Unassembled WGS sequence"/>
</dbReference>
<proteinExistence type="inferred from homology"/>
<dbReference type="PANTHER" id="PTHR33393:SF11">
    <property type="entry name" value="POLYGLUTAMINE SYNTHESIS ACCESSORY PROTEIN RV0574C-RELATED"/>
    <property type="match status" value="1"/>
</dbReference>
<dbReference type="CDD" id="cd07381">
    <property type="entry name" value="MPP_CapA"/>
    <property type="match status" value="1"/>
</dbReference>
<dbReference type="PANTHER" id="PTHR33393">
    <property type="entry name" value="POLYGLUTAMINE SYNTHESIS ACCESSORY PROTEIN RV0574C-RELATED"/>
    <property type="match status" value="1"/>
</dbReference>
<dbReference type="SMART" id="SM00854">
    <property type="entry name" value="PGA_cap"/>
    <property type="match status" value="1"/>
</dbReference>
<dbReference type="InterPro" id="IPR019079">
    <property type="entry name" value="Capsule_synth_CapA"/>
</dbReference>